<feature type="transmembrane region" description="Helical" evidence="1">
    <location>
        <begin position="12"/>
        <end position="35"/>
    </location>
</feature>
<dbReference type="Proteomes" id="UP001209318">
    <property type="component" value="Unassembled WGS sequence"/>
</dbReference>
<gene>
    <name evidence="2" type="ORF">OEV98_14220</name>
</gene>
<name>A0AAE3LNG8_9BACI</name>
<dbReference type="RefSeq" id="WP_263074020.1">
    <property type="nucleotide sequence ID" value="NZ_JAOUSF010000005.1"/>
</dbReference>
<keyword evidence="1" id="KW-0472">Membrane</keyword>
<evidence type="ECO:0000313" key="3">
    <source>
        <dbReference type="Proteomes" id="UP001209318"/>
    </source>
</evidence>
<protein>
    <submittedName>
        <fullName evidence="2">Uncharacterized protein</fullName>
    </submittedName>
</protein>
<keyword evidence="3" id="KW-1185">Reference proteome</keyword>
<evidence type="ECO:0000313" key="2">
    <source>
        <dbReference type="EMBL" id="MCU9614695.1"/>
    </source>
</evidence>
<sequence length="96" mass="11739">MFEFLTEQWQNFILYSAYVSLILYYLLKISCIWIVCYSVQNQEYEFDNFHLSRQKSSVHTSNRVSFLFIRWLTKTIRRKDCRKDDGEEPLSFLLYA</sequence>
<dbReference type="EMBL" id="JAOUSF010000005">
    <property type="protein sequence ID" value="MCU9614695.1"/>
    <property type="molecule type" value="Genomic_DNA"/>
</dbReference>
<dbReference type="AlphaFoldDB" id="A0AAE3LNG8"/>
<proteinExistence type="predicted"/>
<reference evidence="2" key="1">
    <citation type="submission" date="2022-10" db="EMBL/GenBank/DDBJ databases">
        <title>Description of Fervidibacillus gen. nov. in the family Fervidibacillaceae fam. nov. with two species, Fervidibacillus albus sp. nov., and Fervidibacillus halotolerans sp. nov., isolated from tidal flat sediments.</title>
        <authorList>
            <person name="Kwon K.K."/>
            <person name="Yang S.-H."/>
        </authorList>
    </citation>
    <scope>NUCLEOTIDE SEQUENCE</scope>
    <source>
        <strain evidence="2">JCM 19140</strain>
    </source>
</reference>
<keyword evidence="1" id="KW-0812">Transmembrane</keyword>
<evidence type="ECO:0000256" key="1">
    <source>
        <dbReference type="SAM" id="Phobius"/>
    </source>
</evidence>
<accession>A0AAE3LNG8</accession>
<organism evidence="2 3">
    <name type="scientific">Perspicuibacillus lycopersici</name>
    <dbReference type="NCBI Taxonomy" id="1325689"/>
    <lineage>
        <taxon>Bacteria</taxon>
        <taxon>Bacillati</taxon>
        <taxon>Bacillota</taxon>
        <taxon>Bacilli</taxon>
        <taxon>Bacillales</taxon>
        <taxon>Bacillaceae</taxon>
        <taxon>Perspicuibacillus</taxon>
    </lineage>
</organism>
<comment type="caution">
    <text evidence="2">The sequence shown here is derived from an EMBL/GenBank/DDBJ whole genome shotgun (WGS) entry which is preliminary data.</text>
</comment>
<keyword evidence="1" id="KW-1133">Transmembrane helix</keyword>